<dbReference type="Gene3D" id="1.10.630.10">
    <property type="entry name" value="Cytochrome P450"/>
    <property type="match status" value="1"/>
</dbReference>
<keyword evidence="6 8" id="KW-0503">Monooxygenase</keyword>
<organism evidence="10 12">
    <name type="scientific">Adineta ricciae</name>
    <name type="common">Rotifer</name>
    <dbReference type="NCBI Taxonomy" id="249248"/>
    <lineage>
        <taxon>Eukaryota</taxon>
        <taxon>Metazoa</taxon>
        <taxon>Spiralia</taxon>
        <taxon>Gnathifera</taxon>
        <taxon>Rotifera</taxon>
        <taxon>Eurotatoria</taxon>
        <taxon>Bdelloidea</taxon>
        <taxon>Adinetida</taxon>
        <taxon>Adinetidae</taxon>
        <taxon>Adineta</taxon>
    </lineage>
</organism>
<dbReference type="AlphaFoldDB" id="A0A815SFC3"/>
<feature type="binding site" description="axial binding residue" evidence="7">
    <location>
        <position position="446"/>
    </location>
    <ligand>
        <name>heme</name>
        <dbReference type="ChEBI" id="CHEBI:30413"/>
    </ligand>
    <ligandPart>
        <name>Fe</name>
        <dbReference type="ChEBI" id="CHEBI:18248"/>
    </ligandPart>
</feature>
<evidence type="ECO:0000313" key="10">
    <source>
        <dbReference type="EMBL" id="CAF1489881.1"/>
    </source>
</evidence>
<name>A0A815SFC3_ADIRI</name>
<keyword evidence="4 8" id="KW-0560">Oxidoreductase</keyword>
<dbReference type="Proteomes" id="UP000663852">
    <property type="component" value="Unassembled WGS sequence"/>
</dbReference>
<dbReference type="GO" id="GO:0016705">
    <property type="term" value="F:oxidoreductase activity, acting on paired donors, with incorporation or reduction of molecular oxygen"/>
    <property type="evidence" value="ECO:0007669"/>
    <property type="project" value="InterPro"/>
</dbReference>
<dbReference type="GO" id="GO:0020037">
    <property type="term" value="F:heme binding"/>
    <property type="evidence" value="ECO:0007669"/>
    <property type="project" value="InterPro"/>
</dbReference>
<dbReference type="Proteomes" id="UP000663828">
    <property type="component" value="Unassembled WGS sequence"/>
</dbReference>
<evidence type="ECO:0000256" key="6">
    <source>
        <dbReference type="ARBA" id="ARBA00023033"/>
    </source>
</evidence>
<dbReference type="PROSITE" id="PS00086">
    <property type="entry name" value="CYTOCHROME_P450"/>
    <property type="match status" value="1"/>
</dbReference>
<dbReference type="Pfam" id="PF00067">
    <property type="entry name" value="p450"/>
    <property type="match status" value="1"/>
</dbReference>
<dbReference type="InterPro" id="IPR017972">
    <property type="entry name" value="Cyt_P450_CS"/>
</dbReference>
<evidence type="ECO:0008006" key="13">
    <source>
        <dbReference type="Google" id="ProtNLM"/>
    </source>
</evidence>
<evidence type="ECO:0000256" key="2">
    <source>
        <dbReference type="ARBA" id="ARBA00022617"/>
    </source>
</evidence>
<evidence type="ECO:0000313" key="11">
    <source>
        <dbReference type="Proteomes" id="UP000663828"/>
    </source>
</evidence>
<proteinExistence type="inferred from homology"/>
<comment type="caution">
    <text evidence="10">The sequence shown here is derived from an EMBL/GenBank/DDBJ whole genome shotgun (WGS) entry which is preliminary data.</text>
</comment>
<sequence length="505" mass="59202">MFSCFVLILIVLLILIYYKLTYKSKEIYEKLRSQNVPGEPFVPIFGQIKEFRKYFQLDKPMEYQIDLQGKYGDLFVFSMGPFVTLVIIDADLICEILTKKNSFYTKPQLFRNQFSPISGKCNLVLAEGEIHQHSRQMLNPAFHYANLQFLTSIMSEETMKSIERWKEIYANEYFDIQIELHALSFAIICSSSFGMKMTNDLTKQMCQMFKEGFDAVYYRTNHYPIIQIPLLNQLPILKKPILDKNARIFRQLAKNMVQKRKIDMQNANFEQNDLLNILFTIEDEKGEKLSDEQIENEAIAFIIAGHETTGSLLIWTLYLLLTNSQIFNDCRNEIDEVLKGKIPEHEDLIHLPILDAIIQETLRLYPPVSMVMRQCIVEHKISNEQLTIPVGTGILFNFYNLHRSEKYWKDPNTFDYHRWMRNSNGFKPKLSHPFAYLPFSAGNRNCIGQNFALIEAKIIMILLIQRLNMEIEPEQKILPTHRITLKPKYGIRAKIQQRNFSVETN</sequence>
<dbReference type="PRINTS" id="PR00465">
    <property type="entry name" value="EP450IV"/>
</dbReference>
<evidence type="ECO:0000256" key="1">
    <source>
        <dbReference type="ARBA" id="ARBA00010617"/>
    </source>
</evidence>
<keyword evidence="5 7" id="KW-0408">Iron</keyword>
<dbReference type="OrthoDB" id="1470350at2759"/>
<dbReference type="PANTHER" id="PTHR24291:SF50">
    <property type="entry name" value="BIFUNCTIONAL ALBAFLAVENONE MONOOXYGENASE_TERPENE SYNTHASE"/>
    <property type="match status" value="1"/>
</dbReference>
<accession>A0A815SFC3</accession>
<evidence type="ECO:0000256" key="5">
    <source>
        <dbReference type="ARBA" id="ARBA00023004"/>
    </source>
</evidence>
<dbReference type="PANTHER" id="PTHR24291">
    <property type="entry name" value="CYTOCHROME P450 FAMILY 4"/>
    <property type="match status" value="1"/>
</dbReference>
<protein>
    <recommendedName>
        <fullName evidence="13">Cytochrome P450</fullName>
    </recommendedName>
</protein>
<comment type="similarity">
    <text evidence="1 8">Belongs to the cytochrome P450 family.</text>
</comment>
<dbReference type="EMBL" id="CAJNOR010001839">
    <property type="protein sequence ID" value="CAF1207772.1"/>
    <property type="molecule type" value="Genomic_DNA"/>
</dbReference>
<evidence type="ECO:0000256" key="8">
    <source>
        <dbReference type="RuleBase" id="RU000461"/>
    </source>
</evidence>
<dbReference type="GO" id="GO:0005506">
    <property type="term" value="F:iron ion binding"/>
    <property type="evidence" value="ECO:0007669"/>
    <property type="project" value="InterPro"/>
</dbReference>
<keyword evidence="11" id="KW-1185">Reference proteome</keyword>
<keyword evidence="3 7" id="KW-0479">Metal-binding</keyword>
<reference evidence="10" key="1">
    <citation type="submission" date="2021-02" db="EMBL/GenBank/DDBJ databases">
        <authorList>
            <person name="Nowell W R."/>
        </authorList>
    </citation>
    <scope>NUCLEOTIDE SEQUENCE</scope>
</reference>
<evidence type="ECO:0000256" key="3">
    <source>
        <dbReference type="ARBA" id="ARBA00022723"/>
    </source>
</evidence>
<dbReference type="PRINTS" id="PR00385">
    <property type="entry name" value="P450"/>
</dbReference>
<dbReference type="InterPro" id="IPR002403">
    <property type="entry name" value="Cyt_P450_E_grp-IV"/>
</dbReference>
<keyword evidence="2 7" id="KW-0349">Heme</keyword>
<dbReference type="SUPFAM" id="SSF48264">
    <property type="entry name" value="Cytochrome P450"/>
    <property type="match status" value="1"/>
</dbReference>
<evidence type="ECO:0000313" key="9">
    <source>
        <dbReference type="EMBL" id="CAF1207772.1"/>
    </source>
</evidence>
<dbReference type="InterPro" id="IPR036396">
    <property type="entry name" value="Cyt_P450_sf"/>
</dbReference>
<dbReference type="InterPro" id="IPR050196">
    <property type="entry name" value="Cytochrome_P450_Monoox"/>
</dbReference>
<dbReference type="InterPro" id="IPR001128">
    <property type="entry name" value="Cyt_P450"/>
</dbReference>
<gene>
    <name evidence="10" type="ORF">EDS130_LOCUS41959</name>
    <name evidence="9" type="ORF">XAT740_LOCUS24023</name>
</gene>
<evidence type="ECO:0000313" key="12">
    <source>
        <dbReference type="Proteomes" id="UP000663852"/>
    </source>
</evidence>
<dbReference type="EMBL" id="CAJNOJ010000582">
    <property type="protein sequence ID" value="CAF1489881.1"/>
    <property type="molecule type" value="Genomic_DNA"/>
</dbReference>
<comment type="cofactor">
    <cofactor evidence="7">
        <name>heme</name>
        <dbReference type="ChEBI" id="CHEBI:30413"/>
    </cofactor>
</comment>
<evidence type="ECO:0000256" key="7">
    <source>
        <dbReference type="PIRSR" id="PIRSR602403-1"/>
    </source>
</evidence>
<evidence type="ECO:0000256" key="4">
    <source>
        <dbReference type="ARBA" id="ARBA00023002"/>
    </source>
</evidence>
<dbReference type="GO" id="GO:0004497">
    <property type="term" value="F:monooxygenase activity"/>
    <property type="evidence" value="ECO:0007669"/>
    <property type="project" value="UniProtKB-KW"/>
</dbReference>